<evidence type="ECO:0000313" key="2">
    <source>
        <dbReference type="Proteomes" id="UP000617531"/>
    </source>
</evidence>
<dbReference type="InterPro" id="IPR025355">
    <property type="entry name" value="DUF4259"/>
</dbReference>
<protein>
    <recommendedName>
        <fullName evidence="3">DUF4259 domain-containing protein</fullName>
    </recommendedName>
</protein>
<gene>
    <name evidence="1" type="ORF">GCM10011600_05480</name>
</gene>
<evidence type="ECO:0000313" key="1">
    <source>
        <dbReference type="EMBL" id="GHF07682.1"/>
    </source>
</evidence>
<organism evidence="1 2">
    <name type="scientific">Pseudolysinimonas yzui</name>
    <dbReference type="NCBI Taxonomy" id="2708254"/>
    <lineage>
        <taxon>Bacteria</taxon>
        <taxon>Bacillati</taxon>
        <taxon>Actinomycetota</taxon>
        <taxon>Actinomycetes</taxon>
        <taxon>Micrococcales</taxon>
        <taxon>Microbacteriaceae</taxon>
        <taxon>Pseudolysinimonas</taxon>
    </lineage>
</organism>
<name>A0A8J3GNK9_9MICO</name>
<accession>A0A8J3GNK9</accession>
<reference evidence="1" key="2">
    <citation type="submission" date="2020-09" db="EMBL/GenBank/DDBJ databases">
        <authorList>
            <person name="Sun Q."/>
            <person name="Zhou Y."/>
        </authorList>
    </citation>
    <scope>NUCLEOTIDE SEQUENCE</scope>
    <source>
        <strain evidence="1">CGMCC 1.16548</strain>
    </source>
</reference>
<keyword evidence="2" id="KW-1185">Reference proteome</keyword>
<dbReference type="EMBL" id="BNAI01000001">
    <property type="protein sequence ID" value="GHF07682.1"/>
    <property type="molecule type" value="Genomic_DNA"/>
</dbReference>
<comment type="caution">
    <text evidence="1">The sequence shown here is derived from an EMBL/GenBank/DDBJ whole genome shotgun (WGS) entry which is preliminary data.</text>
</comment>
<reference evidence="1" key="1">
    <citation type="journal article" date="2014" name="Int. J. Syst. Evol. Microbiol.">
        <title>Complete genome sequence of Corynebacterium casei LMG S-19264T (=DSM 44701T), isolated from a smear-ripened cheese.</title>
        <authorList>
            <consortium name="US DOE Joint Genome Institute (JGI-PGF)"/>
            <person name="Walter F."/>
            <person name="Albersmeier A."/>
            <person name="Kalinowski J."/>
            <person name="Ruckert C."/>
        </authorList>
    </citation>
    <scope>NUCLEOTIDE SEQUENCE</scope>
    <source>
        <strain evidence="1">CGMCC 1.16548</strain>
    </source>
</reference>
<dbReference type="Proteomes" id="UP000617531">
    <property type="component" value="Unassembled WGS sequence"/>
</dbReference>
<dbReference type="Pfam" id="PF14078">
    <property type="entry name" value="DUF4259"/>
    <property type="match status" value="1"/>
</dbReference>
<sequence>MGTWGPGVFENDETMDFLWEVEEGGVDALRDALDQMIDAAGRPESWAESTAIAAAAIIAAAYDGRADLLPEEATALLSTLTPLILEDQALRDRARYAVHRVLTGDSELLELWRSSGESDAAIAAIAEVQSRLSD</sequence>
<proteinExistence type="predicted"/>
<dbReference type="RefSeq" id="WP_191281826.1">
    <property type="nucleotide sequence ID" value="NZ_BNAI01000001.1"/>
</dbReference>
<dbReference type="AlphaFoldDB" id="A0A8J3GNK9"/>
<evidence type="ECO:0008006" key="3">
    <source>
        <dbReference type="Google" id="ProtNLM"/>
    </source>
</evidence>